<dbReference type="EMBL" id="BKCG01000001">
    <property type="protein sequence ID" value="GER58129.1"/>
    <property type="molecule type" value="Genomic_DNA"/>
</dbReference>
<proteinExistence type="predicted"/>
<gene>
    <name evidence="1" type="ORF">ULMA_02370</name>
</gene>
<sequence length="372" mass="43213">MDTFNPLKIDRFTTDFFQRVDLSDYVIFIDNGNQEDVVSYIKSNYNAIQETFKTEGKRFLLLSEITNISSILKPLRYHYPRLTLDDVWRNLDFKTLKNYLGYKGNITTGLLSIDANCEFIQFESTSIASFRKLIDGYLNDYKQKRLSIEDCDELPFYFGESDSDDNIKLDDETKKTVDAILEQFETLKNKGNLLQILPIVEGYLKTQHTAHLDKLSTLKIDKNFTIFLRDYNLEIKLSHLTKSIYLLFLNHPEGILLTELNSHKKELLEYYKSISNRLDFDKINESIDDIINTSSNAIYVHLSRIKSAFTKVMHHSIAQYYFIDGGKNKPKKIDLRSDLIIWKNSIGNTSEISERKIGFSGMDAVLNMDADE</sequence>
<dbReference type="AlphaFoldDB" id="A0A5J4ILZ0"/>
<keyword evidence="2" id="KW-1185">Reference proteome</keyword>
<comment type="caution">
    <text evidence="1">The sequence shown here is derived from an EMBL/GenBank/DDBJ whole genome shotgun (WGS) entry which is preliminary data.</text>
</comment>
<evidence type="ECO:0000313" key="2">
    <source>
        <dbReference type="Proteomes" id="UP000326509"/>
    </source>
</evidence>
<organism evidence="1 2">
    <name type="scientific">Patiriisocius marinus</name>
    <dbReference type="NCBI Taxonomy" id="1397112"/>
    <lineage>
        <taxon>Bacteria</taxon>
        <taxon>Pseudomonadati</taxon>
        <taxon>Bacteroidota</taxon>
        <taxon>Flavobacteriia</taxon>
        <taxon>Flavobacteriales</taxon>
        <taxon>Flavobacteriaceae</taxon>
        <taxon>Patiriisocius</taxon>
    </lineage>
</organism>
<dbReference type="Proteomes" id="UP000326509">
    <property type="component" value="Unassembled WGS sequence"/>
</dbReference>
<dbReference type="OrthoDB" id="1342667at2"/>
<accession>A0A5J4ILZ0</accession>
<protein>
    <submittedName>
        <fullName evidence="1">Uncharacterized protein</fullName>
    </submittedName>
</protein>
<reference evidence="1 2" key="1">
    <citation type="submission" date="2019-08" db="EMBL/GenBank/DDBJ databases">
        <title>Draft genome sequence of Ulvibacter marinus type strain NBRC 109484.</title>
        <authorList>
            <person name="Kawano K."/>
            <person name="Ushijima N."/>
            <person name="Kihara M."/>
            <person name="Itoh H."/>
        </authorList>
    </citation>
    <scope>NUCLEOTIDE SEQUENCE [LARGE SCALE GENOMIC DNA]</scope>
    <source>
        <strain evidence="1 2">NBRC 109484</strain>
    </source>
</reference>
<name>A0A5J4ILZ0_9FLAO</name>
<evidence type="ECO:0000313" key="1">
    <source>
        <dbReference type="EMBL" id="GER58129.1"/>
    </source>
</evidence>
<dbReference type="RefSeq" id="WP_151672222.1">
    <property type="nucleotide sequence ID" value="NZ_BKCG01000001.1"/>
</dbReference>